<dbReference type="EMBL" id="JACJVP010000008">
    <property type="protein sequence ID" value="MBB6670536.1"/>
    <property type="molecule type" value="Genomic_DNA"/>
</dbReference>
<dbReference type="Proteomes" id="UP000547209">
    <property type="component" value="Unassembled WGS sequence"/>
</dbReference>
<reference evidence="2 3" key="1">
    <citation type="submission" date="2020-08" db="EMBL/GenBank/DDBJ databases">
        <title>Cohnella phylogeny.</title>
        <authorList>
            <person name="Dunlap C."/>
        </authorList>
    </citation>
    <scope>NUCLEOTIDE SEQUENCE [LARGE SCALE GENOMIC DNA]</scope>
    <source>
        <strain evidence="2 3">DSM 28246</strain>
    </source>
</reference>
<organism evidence="2 3">
    <name type="scientific">Cohnella nanjingensis</name>
    <dbReference type="NCBI Taxonomy" id="1387779"/>
    <lineage>
        <taxon>Bacteria</taxon>
        <taxon>Bacillati</taxon>
        <taxon>Bacillota</taxon>
        <taxon>Bacilli</taxon>
        <taxon>Bacillales</taxon>
        <taxon>Paenibacillaceae</taxon>
        <taxon>Cohnella</taxon>
    </lineage>
</organism>
<keyword evidence="3" id="KW-1185">Reference proteome</keyword>
<accession>A0A7X0RNB1</accession>
<comment type="caution">
    <text evidence="2">The sequence shown here is derived from an EMBL/GenBank/DDBJ whole genome shotgun (WGS) entry which is preliminary data.</text>
</comment>
<gene>
    <name evidence="2" type="ORF">H7C19_07525</name>
</gene>
<evidence type="ECO:0000313" key="2">
    <source>
        <dbReference type="EMBL" id="MBB6670536.1"/>
    </source>
</evidence>
<evidence type="ECO:0000313" key="3">
    <source>
        <dbReference type="Proteomes" id="UP000547209"/>
    </source>
</evidence>
<feature type="domain" description="Aminoglycoside phosphotransferase" evidence="1">
    <location>
        <begin position="33"/>
        <end position="250"/>
    </location>
</feature>
<dbReference type="PANTHER" id="PTHR21310:SF15">
    <property type="entry name" value="AMINOGLYCOSIDE PHOSPHOTRANSFERASE DOMAIN-CONTAINING PROTEIN"/>
    <property type="match status" value="1"/>
</dbReference>
<dbReference type="RefSeq" id="WP_185141974.1">
    <property type="nucleotide sequence ID" value="NZ_JACJVP010000008.1"/>
</dbReference>
<dbReference type="PANTHER" id="PTHR21310">
    <property type="entry name" value="AMINOGLYCOSIDE PHOSPHOTRANSFERASE-RELATED-RELATED"/>
    <property type="match status" value="1"/>
</dbReference>
<dbReference type="InterPro" id="IPR002575">
    <property type="entry name" value="Aminoglycoside_PTrfase"/>
</dbReference>
<sequence>MESLTKTKLNARQMKALIAAAFGEDAGIARYAELTNGWFNAAYEIELTDGRAVILKVAPDSGAETLAYEKDIMRTEVEAMRRMRAAGGVPVPEVFAYDDSRMLIGTAYFVMEKVAGQPYNMIKEDMTQEQRAAIETAIGRFNRRINEIRGERFGFFHGADPAATASWPAAFGAMMRALLADGRRLGVQLPAPYASIEAEVERRLPLLAEVTEPRLVHWDLWSGNVLVADGRIAGIIDWERALWGDPLMEYYFRRFERSEAFYSGYGGRFDLPNEQVRKRLYDLYLDLILVIECYVRKYENEDHVRWAHDNAVQGWAKFMDGTAVAP</sequence>
<name>A0A7X0RNB1_9BACL</name>
<dbReference type="GO" id="GO:0016740">
    <property type="term" value="F:transferase activity"/>
    <property type="evidence" value="ECO:0007669"/>
    <property type="project" value="UniProtKB-KW"/>
</dbReference>
<keyword evidence="2" id="KW-0808">Transferase</keyword>
<evidence type="ECO:0000259" key="1">
    <source>
        <dbReference type="Pfam" id="PF01636"/>
    </source>
</evidence>
<dbReference type="InterPro" id="IPR011009">
    <property type="entry name" value="Kinase-like_dom_sf"/>
</dbReference>
<protein>
    <submittedName>
        <fullName evidence="2">Aminoglycoside phosphotransferase family protein</fullName>
    </submittedName>
</protein>
<dbReference type="Gene3D" id="3.30.200.20">
    <property type="entry name" value="Phosphorylase Kinase, domain 1"/>
    <property type="match status" value="1"/>
</dbReference>
<dbReference type="Pfam" id="PF01636">
    <property type="entry name" value="APH"/>
    <property type="match status" value="1"/>
</dbReference>
<dbReference type="InterPro" id="IPR051678">
    <property type="entry name" value="AGP_Transferase"/>
</dbReference>
<dbReference type="AlphaFoldDB" id="A0A7X0RNB1"/>
<dbReference type="SUPFAM" id="SSF56112">
    <property type="entry name" value="Protein kinase-like (PK-like)"/>
    <property type="match status" value="1"/>
</dbReference>
<dbReference type="Gene3D" id="3.90.1200.10">
    <property type="match status" value="1"/>
</dbReference>
<proteinExistence type="predicted"/>